<dbReference type="CDD" id="cd17291">
    <property type="entry name" value="RMtype1_S_MgeORF438P-TRD-CR_like"/>
    <property type="match status" value="1"/>
</dbReference>
<evidence type="ECO:0000313" key="7">
    <source>
        <dbReference type="Proteomes" id="UP000289497"/>
    </source>
</evidence>
<organism evidence="6 7">
    <name type="scientific">Mycoplasmopsis columboralis</name>
    <dbReference type="NCBI Taxonomy" id="171282"/>
    <lineage>
        <taxon>Bacteria</taxon>
        <taxon>Bacillati</taxon>
        <taxon>Mycoplasmatota</taxon>
        <taxon>Mycoplasmoidales</taxon>
        <taxon>Metamycoplasmataceae</taxon>
        <taxon>Mycoplasmopsis</taxon>
    </lineage>
</organism>
<dbReference type="SUPFAM" id="SSF116734">
    <property type="entry name" value="DNA methylase specificity domain"/>
    <property type="match status" value="2"/>
</dbReference>
<accession>A0A449B650</accession>
<evidence type="ECO:0000259" key="5">
    <source>
        <dbReference type="Pfam" id="PF01420"/>
    </source>
</evidence>
<comment type="subunit">
    <text evidence="4">The methyltransferase is composed of M and S polypeptides.</text>
</comment>
<dbReference type="Pfam" id="PF01420">
    <property type="entry name" value="Methylase_S"/>
    <property type="match status" value="2"/>
</dbReference>
<evidence type="ECO:0000256" key="4">
    <source>
        <dbReference type="ARBA" id="ARBA00038652"/>
    </source>
</evidence>
<gene>
    <name evidence="6" type="ORF">NCTC10179_00211</name>
</gene>
<keyword evidence="7" id="KW-1185">Reference proteome</keyword>
<protein>
    <submittedName>
        <fullName evidence="6">Type I restriction-modification system subunit S</fullName>
    </submittedName>
</protein>
<dbReference type="RefSeq" id="WP_051616970.1">
    <property type="nucleotide sequence ID" value="NZ_LR215039.1"/>
</dbReference>
<dbReference type="GO" id="GO:0003677">
    <property type="term" value="F:DNA binding"/>
    <property type="evidence" value="ECO:0007669"/>
    <property type="project" value="UniProtKB-KW"/>
</dbReference>
<dbReference type="AlphaFoldDB" id="A0A449B650"/>
<reference evidence="6 7" key="1">
    <citation type="submission" date="2019-01" db="EMBL/GenBank/DDBJ databases">
        <authorList>
            <consortium name="Pathogen Informatics"/>
        </authorList>
    </citation>
    <scope>NUCLEOTIDE SEQUENCE [LARGE SCALE GENOMIC DNA]</scope>
    <source>
        <strain evidence="6 7">NCTC10179</strain>
    </source>
</reference>
<comment type="similarity">
    <text evidence="1">Belongs to the type-I restriction system S methylase family.</text>
</comment>
<dbReference type="REBASE" id="298658">
    <property type="entry name" value="S3.Mco10179ORF209P"/>
</dbReference>
<dbReference type="PANTHER" id="PTHR43140:SF1">
    <property type="entry name" value="TYPE I RESTRICTION ENZYME ECOKI SPECIFICITY SUBUNIT"/>
    <property type="match status" value="1"/>
</dbReference>
<sequence length="405" mass="47170">MNLTKKKLWEVTIWDKKFQNVDLFKQESIKKYKYFFAKEIDKFVELSKINEENVKVLTTYESDIFVNRSLVDEFVSNEEIIAIPGGGYPIVQYYKGAFVTTDNRIAVVKDKEILRTKYLYYFLKNNINTIVSFYRGSGIKHPNMSDILEMEIAIPSIEEQDKIIDKLDKFTTFSAELKAELKARKEQYTYYRNYLLSDEKLNNVYKLKELADMRYGEGNTIPNNGGVFPVYGSNGIVGYTDKWNNEDGIIIGHVGTVGNVIWASGKHFVTYNGTICRAKKEKISDKYLYHCLKSLSLEKYKKGNQPFLSISDIDGIKIKIPSLNIQNKIVYVLDNFEKICEDLNIGLPSELNLREQQYSYYRDKLLSFAQGTLEVSPERERERLAKCSQTNWIHIQTTITQNWWI</sequence>
<dbReference type="InterPro" id="IPR000055">
    <property type="entry name" value="Restrct_endonuc_typeI_TRD"/>
</dbReference>
<dbReference type="KEGG" id="mcou:NCTC10179_00211"/>
<feature type="domain" description="Type I restriction modification DNA specificity" evidence="5">
    <location>
        <begin position="203"/>
        <end position="352"/>
    </location>
</feature>
<dbReference type="Proteomes" id="UP000289497">
    <property type="component" value="Chromosome"/>
</dbReference>
<evidence type="ECO:0000313" key="6">
    <source>
        <dbReference type="EMBL" id="VEU76049.1"/>
    </source>
</evidence>
<proteinExistence type="inferred from homology"/>
<dbReference type="PANTHER" id="PTHR43140">
    <property type="entry name" value="TYPE-1 RESTRICTION ENZYME ECOKI SPECIFICITY PROTEIN"/>
    <property type="match status" value="1"/>
</dbReference>
<feature type="domain" description="Type I restriction modification DNA specificity" evidence="5">
    <location>
        <begin position="87"/>
        <end position="182"/>
    </location>
</feature>
<dbReference type="InterPro" id="IPR051212">
    <property type="entry name" value="Type-I_RE_S_subunit"/>
</dbReference>
<dbReference type="InterPro" id="IPR044946">
    <property type="entry name" value="Restrct_endonuc_typeI_TRD_sf"/>
</dbReference>
<dbReference type="Gene3D" id="3.90.220.20">
    <property type="entry name" value="DNA methylase specificity domains"/>
    <property type="match status" value="2"/>
</dbReference>
<evidence type="ECO:0000256" key="3">
    <source>
        <dbReference type="ARBA" id="ARBA00023125"/>
    </source>
</evidence>
<keyword evidence="2" id="KW-0680">Restriction system</keyword>
<evidence type="ECO:0000256" key="1">
    <source>
        <dbReference type="ARBA" id="ARBA00010923"/>
    </source>
</evidence>
<name>A0A449B650_9BACT</name>
<dbReference type="OrthoDB" id="396674at2"/>
<keyword evidence="3" id="KW-0238">DNA-binding</keyword>
<evidence type="ECO:0000256" key="2">
    <source>
        <dbReference type="ARBA" id="ARBA00022747"/>
    </source>
</evidence>
<dbReference type="EMBL" id="LR215039">
    <property type="protein sequence ID" value="VEU76049.1"/>
    <property type="molecule type" value="Genomic_DNA"/>
</dbReference>
<dbReference type="GO" id="GO:0009307">
    <property type="term" value="P:DNA restriction-modification system"/>
    <property type="evidence" value="ECO:0007669"/>
    <property type="project" value="UniProtKB-KW"/>
</dbReference>